<dbReference type="PROSITE" id="PS50095">
    <property type="entry name" value="PLAT"/>
    <property type="match status" value="1"/>
</dbReference>
<reference evidence="4 5" key="3">
    <citation type="journal article" date="2010" name="BMC Genomics">
        <title>Transcriptome sequencing and comparative analysis of cucumber flowers with different sex types.</title>
        <authorList>
            <person name="Guo S."/>
            <person name="Zheng Y."/>
            <person name="Joung J.G."/>
            <person name="Liu S."/>
            <person name="Zhang Z."/>
            <person name="Crasta O.R."/>
            <person name="Sobral B.W."/>
            <person name="Xu Y."/>
            <person name="Huang S."/>
            <person name="Fei Z."/>
        </authorList>
    </citation>
    <scope>NUCLEOTIDE SEQUENCE [LARGE SCALE GENOMIC DNA]</scope>
    <source>
        <strain evidence="5">cv. 9930</strain>
    </source>
</reference>
<reference evidence="4 5" key="2">
    <citation type="journal article" date="2009" name="PLoS ONE">
        <title>An integrated genetic and cytogenetic map of the cucumber genome.</title>
        <authorList>
            <person name="Ren Y."/>
            <person name="Zhang Z."/>
            <person name="Liu J."/>
            <person name="Staub J.E."/>
            <person name="Han Y."/>
            <person name="Cheng Z."/>
            <person name="Li X."/>
            <person name="Lu J."/>
            <person name="Miao H."/>
            <person name="Kang H."/>
            <person name="Xie B."/>
            <person name="Gu X."/>
            <person name="Wang X."/>
            <person name="Du Y."/>
            <person name="Jin W."/>
            <person name="Huang S."/>
        </authorList>
    </citation>
    <scope>NUCLEOTIDE SEQUENCE [LARGE SCALE GENOMIC DNA]</scope>
    <source>
        <strain evidence="5">cv. 9930</strain>
    </source>
</reference>
<evidence type="ECO:0000256" key="1">
    <source>
        <dbReference type="PROSITE-ProRule" id="PRU00152"/>
    </source>
</evidence>
<dbReference type="InterPro" id="IPR001024">
    <property type="entry name" value="PLAT/LH2_dom"/>
</dbReference>
<dbReference type="Gramene" id="KGN49942">
    <property type="protein sequence ID" value="KGN49942"/>
    <property type="gene ID" value="Csa_5G141160"/>
</dbReference>
<organism evidence="4 5">
    <name type="scientific">Cucumis sativus</name>
    <name type="common">Cucumber</name>
    <dbReference type="NCBI Taxonomy" id="3659"/>
    <lineage>
        <taxon>Eukaryota</taxon>
        <taxon>Viridiplantae</taxon>
        <taxon>Streptophyta</taxon>
        <taxon>Embryophyta</taxon>
        <taxon>Tracheophyta</taxon>
        <taxon>Spermatophyta</taxon>
        <taxon>Magnoliopsida</taxon>
        <taxon>eudicotyledons</taxon>
        <taxon>Gunneridae</taxon>
        <taxon>Pentapetalae</taxon>
        <taxon>rosids</taxon>
        <taxon>fabids</taxon>
        <taxon>Cucurbitales</taxon>
        <taxon>Cucurbitaceae</taxon>
        <taxon>Benincaseae</taxon>
        <taxon>Cucumis</taxon>
    </lineage>
</organism>
<dbReference type="Proteomes" id="UP000029981">
    <property type="component" value="Chromosome 5"/>
</dbReference>
<accession>A0A0A0KNI5</accession>
<evidence type="ECO:0000313" key="5">
    <source>
        <dbReference type="Proteomes" id="UP000029981"/>
    </source>
</evidence>
<evidence type="ECO:0000259" key="3">
    <source>
        <dbReference type="PROSITE" id="PS50095"/>
    </source>
</evidence>
<dbReference type="Pfam" id="PF06232">
    <property type="entry name" value="ATS3"/>
    <property type="match status" value="1"/>
</dbReference>
<protein>
    <recommendedName>
        <fullName evidence="3">PLAT domain-containing protein</fullName>
    </recommendedName>
</protein>
<keyword evidence="2" id="KW-0732">Signal</keyword>
<dbReference type="InterPro" id="IPR036392">
    <property type="entry name" value="PLAT/LH2_dom_sf"/>
</dbReference>
<keyword evidence="5" id="KW-1185">Reference proteome</keyword>
<dbReference type="EMBL" id="CM002926">
    <property type="protein sequence ID" value="KGN49942.1"/>
    <property type="molecule type" value="Genomic_DNA"/>
</dbReference>
<gene>
    <name evidence="4" type="ORF">Csa_5G141160</name>
</gene>
<reference evidence="4 5" key="1">
    <citation type="journal article" date="2009" name="Nat. Genet.">
        <title>The genome of the cucumber, Cucumis sativus L.</title>
        <authorList>
            <person name="Huang S."/>
            <person name="Li R."/>
            <person name="Zhang Z."/>
            <person name="Li L."/>
            <person name="Gu X."/>
            <person name="Fan W."/>
            <person name="Lucas W.J."/>
            <person name="Wang X."/>
            <person name="Xie B."/>
            <person name="Ni P."/>
            <person name="Ren Y."/>
            <person name="Zhu H."/>
            <person name="Li J."/>
            <person name="Lin K."/>
            <person name="Jin W."/>
            <person name="Fei Z."/>
            <person name="Li G."/>
            <person name="Staub J."/>
            <person name="Kilian A."/>
            <person name="van der Vossen E.A."/>
            <person name="Wu Y."/>
            <person name="Guo J."/>
            <person name="He J."/>
            <person name="Jia Z."/>
            <person name="Ren Y."/>
            <person name="Tian G."/>
            <person name="Lu Y."/>
            <person name="Ruan J."/>
            <person name="Qian W."/>
            <person name="Wang M."/>
            <person name="Huang Q."/>
            <person name="Li B."/>
            <person name="Xuan Z."/>
            <person name="Cao J."/>
            <person name="Asan"/>
            <person name="Wu Z."/>
            <person name="Zhang J."/>
            <person name="Cai Q."/>
            <person name="Bai Y."/>
            <person name="Zhao B."/>
            <person name="Han Y."/>
            <person name="Li Y."/>
            <person name="Li X."/>
            <person name="Wang S."/>
            <person name="Shi Q."/>
            <person name="Liu S."/>
            <person name="Cho W.K."/>
            <person name="Kim J.Y."/>
            <person name="Xu Y."/>
            <person name="Heller-Uszynska K."/>
            <person name="Miao H."/>
            <person name="Cheng Z."/>
            <person name="Zhang S."/>
            <person name="Wu J."/>
            <person name="Yang Y."/>
            <person name="Kang H."/>
            <person name="Li M."/>
            <person name="Liang H."/>
            <person name="Ren X."/>
            <person name="Shi Z."/>
            <person name="Wen M."/>
            <person name="Jian M."/>
            <person name="Yang H."/>
            <person name="Zhang G."/>
            <person name="Yang Z."/>
            <person name="Chen R."/>
            <person name="Liu S."/>
            <person name="Li J."/>
            <person name="Ma L."/>
            <person name="Liu H."/>
            <person name="Zhou Y."/>
            <person name="Zhao J."/>
            <person name="Fang X."/>
            <person name="Li G."/>
            <person name="Fang L."/>
            <person name="Li Y."/>
            <person name="Liu D."/>
            <person name="Zheng H."/>
            <person name="Zhang Y."/>
            <person name="Qin N."/>
            <person name="Li Z."/>
            <person name="Yang G."/>
            <person name="Yang S."/>
            <person name="Bolund L."/>
            <person name="Kristiansen K."/>
            <person name="Zheng H."/>
            <person name="Li S."/>
            <person name="Zhang X."/>
            <person name="Yang H."/>
            <person name="Wang J."/>
            <person name="Sun R."/>
            <person name="Zhang B."/>
            <person name="Jiang S."/>
            <person name="Wang J."/>
            <person name="Du Y."/>
            <person name="Li S."/>
        </authorList>
    </citation>
    <scope>NUCLEOTIDE SEQUENCE [LARGE SCALE GENOMIC DNA]</scope>
    <source>
        <strain evidence="5">cv. 9930</strain>
    </source>
</reference>
<dbReference type="SUPFAM" id="SSF49723">
    <property type="entry name" value="Lipase/lipooxygenase domain (PLAT/LH2 domain)"/>
    <property type="match status" value="1"/>
</dbReference>
<feature type="domain" description="PLAT" evidence="3">
    <location>
        <begin position="28"/>
        <end position="154"/>
    </location>
</feature>
<dbReference type="AlphaFoldDB" id="A0A0A0KNI5"/>
<proteinExistence type="predicted"/>
<dbReference type="InterPro" id="IPR010417">
    <property type="entry name" value="Embryo-specific_ATS3"/>
</dbReference>
<feature type="signal peptide" evidence="2">
    <location>
        <begin position="1"/>
        <end position="21"/>
    </location>
</feature>
<dbReference type="Gene3D" id="2.40.180.10">
    <property type="entry name" value="Catalase core domain"/>
    <property type="match status" value="1"/>
</dbReference>
<dbReference type="OrthoDB" id="5322100at2759"/>
<sequence length="186" mass="20195">MASPSLCFSIIFIALFFSSMAVNSSEKCVYTLYVKTGSILKGGTDSKISVTLGDSRGQSVEISDLESWGLMKQGHDYFERDNIDIFSGRGVCLESPVCRLNLTSDGSGSHHGWFCDYVEVTSAGPHRACSQTAFYVDQWLATDAPPFQLTTILDGCDDWLSGHGASRHMHSGKLMVSSSKKSVASE</sequence>
<dbReference type="OMA" id="WIPDLEK"/>
<comment type="caution">
    <text evidence="1">Lacks conserved residue(s) required for the propagation of feature annotation.</text>
</comment>
<dbReference type="PANTHER" id="PTHR31718:SF47">
    <property type="entry name" value="OS06G0206401 PROTEIN"/>
    <property type="match status" value="1"/>
</dbReference>
<name>A0A0A0KNI5_CUCSA</name>
<dbReference type="KEGG" id="csv:101212967"/>
<feature type="chain" id="PRO_5001965293" description="PLAT domain-containing protein" evidence="2">
    <location>
        <begin position="22"/>
        <end position="186"/>
    </location>
</feature>
<reference evidence="4 5" key="4">
    <citation type="journal article" date="2011" name="BMC Genomics">
        <title>RNA-Seq improves annotation of protein-coding genes in the cucumber genome.</title>
        <authorList>
            <person name="Li Z."/>
            <person name="Zhang Z."/>
            <person name="Yan P."/>
            <person name="Huang S."/>
            <person name="Fei Z."/>
            <person name="Lin K."/>
        </authorList>
    </citation>
    <scope>NUCLEOTIDE SEQUENCE [LARGE SCALE GENOMIC DNA]</scope>
    <source>
        <strain evidence="5">cv. 9930</strain>
    </source>
</reference>
<evidence type="ECO:0000313" key="4">
    <source>
        <dbReference type="EMBL" id="KGN49942.1"/>
    </source>
</evidence>
<dbReference type="eggNOG" id="ENOG502RZZ7">
    <property type="taxonomic scope" value="Eukaryota"/>
</dbReference>
<dbReference type="PANTHER" id="PTHR31718">
    <property type="entry name" value="PLAT DOMAIN-CONTAINING PROTEIN"/>
    <property type="match status" value="1"/>
</dbReference>
<dbReference type="STRING" id="3659.A0A0A0KNI5"/>
<evidence type="ECO:0000256" key="2">
    <source>
        <dbReference type="SAM" id="SignalP"/>
    </source>
</evidence>